<gene>
    <name evidence="1" type="ORF">HAX54_043373</name>
</gene>
<comment type="caution">
    <text evidence="1">The sequence shown here is derived from an EMBL/GenBank/DDBJ whole genome shotgun (WGS) entry which is preliminary data.</text>
</comment>
<evidence type="ECO:0000313" key="1">
    <source>
        <dbReference type="EMBL" id="MCE2055772.1"/>
    </source>
</evidence>
<protein>
    <submittedName>
        <fullName evidence="1">Uncharacterized protein</fullName>
    </submittedName>
</protein>
<sequence>RFEAKEVEPHGLTWFNTQKEAKYAFENWIDKGRLILEFPTIRYKVHELGVDDIFAEPEECNLTL</sequence>
<evidence type="ECO:0000313" key="2">
    <source>
        <dbReference type="Proteomes" id="UP000823775"/>
    </source>
</evidence>
<feature type="non-terminal residue" evidence="1">
    <location>
        <position position="1"/>
    </location>
</feature>
<dbReference type="EMBL" id="JACEIK010006481">
    <property type="protein sequence ID" value="MCE2055772.1"/>
    <property type="molecule type" value="Genomic_DNA"/>
</dbReference>
<reference evidence="1 2" key="1">
    <citation type="journal article" date="2021" name="BMC Genomics">
        <title>Datura genome reveals duplications of psychoactive alkaloid biosynthetic genes and high mutation rate following tissue culture.</title>
        <authorList>
            <person name="Rajewski A."/>
            <person name="Carter-House D."/>
            <person name="Stajich J."/>
            <person name="Litt A."/>
        </authorList>
    </citation>
    <scope>NUCLEOTIDE SEQUENCE [LARGE SCALE GENOMIC DNA]</scope>
    <source>
        <strain evidence="1">AR-01</strain>
    </source>
</reference>
<accession>A0ABS8W4G5</accession>
<organism evidence="1 2">
    <name type="scientific">Datura stramonium</name>
    <name type="common">Jimsonweed</name>
    <name type="synonym">Common thornapple</name>
    <dbReference type="NCBI Taxonomy" id="4076"/>
    <lineage>
        <taxon>Eukaryota</taxon>
        <taxon>Viridiplantae</taxon>
        <taxon>Streptophyta</taxon>
        <taxon>Embryophyta</taxon>
        <taxon>Tracheophyta</taxon>
        <taxon>Spermatophyta</taxon>
        <taxon>Magnoliopsida</taxon>
        <taxon>eudicotyledons</taxon>
        <taxon>Gunneridae</taxon>
        <taxon>Pentapetalae</taxon>
        <taxon>asterids</taxon>
        <taxon>lamiids</taxon>
        <taxon>Solanales</taxon>
        <taxon>Solanaceae</taxon>
        <taxon>Solanoideae</taxon>
        <taxon>Datureae</taxon>
        <taxon>Datura</taxon>
    </lineage>
</organism>
<name>A0ABS8W4G5_DATST</name>
<feature type="non-terminal residue" evidence="1">
    <location>
        <position position="64"/>
    </location>
</feature>
<proteinExistence type="predicted"/>
<dbReference type="Proteomes" id="UP000823775">
    <property type="component" value="Unassembled WGS sequence"/>
</dbReference>
<keyword evidence="2" id="KW-1185">Reference proteome</keyword>